<sequence>MKQYVYLCLFLLCSAVGLSQETDKVLGVVLNSADKSVLENVNIVNLNQVVGTTTNKKGEFQIKAQVNDTLHFSYLGFKSIRVRVTNDWLKFGSSNIELTELALALEEVVINQLKLTGYLEVDIKQVPDINTNYRYSISGLEGTGYEASKKSGLTNVIGSIFNPADFLHRMFGKKPNELRKLKKMKEDDEIRNLLASRFDREMLTVLLQVDRVDLDEIVSQCNYSKSFIQTANDLQILDAISGCYEEYKLLSRGRSRKI</sequence>
<dbReference type="EMBL" id="FQYK01000001">
    <property type="protein sequence ID" value="SHI28893.1"/>
    <property type="molecule type" value="Genomic_DNA"/>
</dbReference>
<name>A0A1M5ZYC6_9FLAO</name>
<keyword evidence="1" id="KW-0732">Signal</keyword>
<evidence type="ECO:0000313" key="2">
    <source>
        <dbReference type="EMBL" id="SHI28893.1"/>
    </source>
</evidence>
<dbReference type="InterPro" id="IPR008969">
    <property type="entry name" value="CarboxyPept-like_regulatory"/>
</dbReference>
<dbReference type="Pfam" id="PF13715">
    <property type="entry name" value="CarbopepD_reg_2"/>
    <property type="match status" value="1"/>
</dbReference>
<dbReference type="RefSeq" id="WP_019387150.1">
    <property type="nucleotide sequence ID" value="NZ_ALIH01000004.1"/>
</dbReference>
<proteinExistence type="predicted"/>
<keyword evidence="3" id="KW-1185">Reference proteome</keyword>
<dbReference type="Proteomes" id="UP000184396">
    <property type="component" value="Unassembled WGS sequence"/>
</dbReference>
<organism evidence="2 3">
    <name type="scientific">Algibacter luteus</name>
    <dbReference type="NCBI Taxonomy" id="1178825"/>
    <lineage>
        <taxon>Bacteria</taxon>
        <taxon>Pseudomonadati</taxon>
        <taxon>Bacteroidota</taxon>
        <taxon>Flavobacteriia</taxon>
        <taxon>Flavobacteriales</taxon>
        <taxon>Flavobacteriaceae</taxon>
        <taxon>Algibacter</taxon>
    </lineage>
</organism>
<dbReference type="STRING" id="1178825.SAMN05216261_0012"/>
<dbReference type="SUPFAM" id="SSF49464">
    <property type="entry name" value="Carboxypeptidase regulatory domain-like"/>
    <property type="match status" value="1"/>
</dbReference>
<dbReference type="eggNOG" id="COG4771">
    <property type="taxonomic scope" value="Bacteria"/>
</dbReference>
<dbReference type="OrthoDB" id="1467339at2"/>
<feature type="signal peptide" evidence="1">
    <location>
        <begin position="1"/>
        <end position="19"/>
    </location>
</feature>
<feature type="chain" id="PRO_5009915525" evidence="1">
    <location>
        <begin position="20"/>
        <end position="258"/>
    </location>
</feature>
<evidence type="ECO:0000313" key="3">
    <source>
        <dbReference type="Proteomes" id="UP000184396"/>
    </source>
</evidence>
<protein>
    <submittedName>
        <fullName evidence="2">CarboxypepD_reg-like domain-containing protein</fullName>
    </submittedName>
</protein>
<dbReference type="AlphaFoldDB" id="A0A1M5ZYC6"/>
<accession>A0A1M5ZYC6</accession>
<gene>
    <name evidence="2" type="ORF">SAMN05216261_0012</name>
</gene>
<reference evidence="2 3" key="1">
    <citation type="submission" date="2016-11" db="EMBL/GenBank/DDBJ databases">
        <authorList>
            <person name="Jaros S."/>
            <person name="Januszkiewicz K."/>
            <person name="Wedrychowicz H."/>
        </authorList>
    </citation>
    <scope>NUCLEOTIDE SEQUENCE [LARGE SCALE GENOMIC DNA]</scope>
    <source>
        <strain evidence="2 3">CGMCC 1.12213</strain>
    </source>
</reference>
<evidence type="ECO:0000256" key="1">
    <source>
        <dbReference type="SAM" id="SignalP"/>
    </source>
</evidence>